<proteinExistence type="predicted"/>
<keyword evidence="1" id="KW-0472">Membrane</keyword>
<accession>A0A7X0MWT7</accession>
<keyword evidence="1" id="KW-0812">Transmembrane</keyword>
<evidence type="ECO:0000313" key="3">
    <source>
        <dbReference type="Proteomes" id="UP000528457"/>
    </source>
</evidence>
<feature type="transmembrane region" description="Helical" evidence="1">
    <location>
        <begin position="96"/>
        <end position="114"/>
    </location>
</feature>
<dbReference type="RefSeq" id="WP_166848849.1">
    <property type="nucleotide sequence ID" value="NZ_JAAONY010000001.1"/>
</dbReference>
<feature type="transmembrane region" description="Helical" evidence="1">
    <location>
        <begin position="7"/>
        <end position="28"/>
    </location>
</feature>
<feature type="transmembrane region" description="Helical" evidence="1">
    <location>
        <begin position="40"/>
        <end position="59"/>
    </location>
</feature>
<protein>
    <submittedName>
        <fullName evidence="2">Putative membrane protein</fullName>
    </submittedName>
</protein>
<feature type="transmembrane region" description="Helical" evidence="1">
    <location>
        <begin position="68"/>
        <end position="90"/>
    </location>
</feature>
<organism evidence="2 3">
    <name type="scientific">Pseudoteredinibacter isoporae</name>
    <dbReference type="NCBI Taxonomy" id="570281"/>
    <lineage>
        <taxon>Bacteria</taxon>
        <taxon>Pseudomonadati</taxon>
        <taxon>Pseudomonadota</taxon>
        <taxon>Gammaproteobacteria</taxon>
        <taxon>Cellvibrionales</taxon>
        <taxon>Cellvibrionaceae</taxon>
        <taxon>Pseudoteredinibacter</taxon>
    </lineage>
</organism>
<reference evidence="2 3" key="1">
    <citation type="submission" date="2020-08" db="EMBL/GenBank/DDBJ databases">
        <title>Genomic Encyclopedia of Type Strains, Phase IV (KMG-IV): sequencing the most valuable type-strain genomes for metagenomic binning, comparative biology and taxonomic classification.</title>
        <authorList>
            <person name="Goeker M."/>
        </authorList>
    </citation>
    <scope>NUCLEOTIDE SEQUENCE [LARGE SCALE GENOMIC DNA]</scope>
    <source>
        <strain evidence="2 3">DSM 22368</strain>
    </source>
</reference>
<dbReference type="EMBL" id="JACHHT010000001">
    <property type="protein sequence ID" value="MBB6521314.1"/>
    <property type="molecule type" value="Genomic_DNA"/>
</dbReference>
<keyword evidence="3" id="KW-1185">Reference proteome</keyword>
<gene>
    <name evidence="2" type="ORF">HNR48_001592</name>
</gene>
<evidence type="ECO:0000313" key="2">
    <source>
        <dbReference type="EMBL" id="MBB6521314.1"/>
    </source>
</evidence>
<keyword evidence="1" id="KW-1133">Transmembrane helix</keyword>
<sequence length="129" mass="13798">MRPGIVNIIYFVLTLLIAGSAMQIISIFSKTSESGNSALYNSSLSIVVFVAAFISIIAMAKRIVWSRVAAYSIIGLQALVTVGTGIFLAILSESGAAISIPYLCYGLPMLFLAYKTYSSTPLKEYLADA</sequence>
<dbReference type="AlphaFoldDB" id="A0A7X0MWT7"/>
<dbReference type="Proteomes" id="UP000528457">
    <property type="component" value="Unassembled WGS sequence"/>
</dbReference>
<comment type="caution">
    <text evidence="2">The sequence shown here is derived from an EMBL/GenBank/DDBJ whole genome shotgun (WGS) entry which is preliminary data.</text>
</comment>
<dbReference type="InParanoid" id="A0A7X0MWT7"/>
<name>A0A7X0MWT7_9GAMM</name>
<evidence type="ECO:0000256" key="1">
    <source>
        <dbReference type="SAM" id="Phobius"/>
    </source>
</evidence>